<dbReference type="InterPro" id="IPR013249">
    <property type="entry name" value="RNA_pol_sigma70_r4_t2"/>
</dbReference>
<dbReference type="RefSeq" id="WP_039471239.1">
    <property type="nucleotide sequence ID" value="NZ_JSYN01000002.1"/>
</dbReference>
<proteinExistence type="inferred from homology"/>
<dbReference type="PANTHER" id="PTHR43133">
    <property type="entry name" value="RNA POLYMERASE ECF-TYPE SIGMA FACTO"/>
    <property type="match status" value="1"/>
</dbReference>
<feature type="domain" description="RNA polymerase sigma-70 region 2" evidence="5">
    <location>
        <begin position="13"/>
        <end position="76"/>
    </location>
</feature>
<dbReference type="InterPro" id="IPR039425">
    <property type="entry name" value="RNA_pol_sigma-70-like"/>
</dbReference>
<dbReference type="NCBIfam" id="TIGR02937">
    <property type="entry name" value="sigma70-ECF"/>
    <property type="match status" value="1"/>
</dbReference>
<dbReference type="InterPro" id="IPR013324">
    <property type="entry name" value="RNA_pol_sigma_r3/r4-like"/>
</dbReference>
<keyword evidence="4" id="KW-0804">Transcription</keyword>
<evidence type="ECO:0000259" key="5">
    <source>
        <dbReference type="Pfam" id="PF04542"/>
    </source>
</evidence>
<evidence type="ECO:0000256" key="3">
    <source>
        <dbReference type="ARBA" id="ARBA00023082"/>
    </source>
</evidence>
<dbReference type="OrthoDB" id="9803470at2"/>
<dbReference type="Pfam" id="PF08281">
    <property type="entry name" value="Sigma70_r4_2"/>
    <property type="match status" value="1"/>
</dbReference>
<dbReference type="Proteomes" id="UP000031246">
    <property type="component" value="Unassembled WGS sequence"/>
</dbReference>
<dbReference type="InterPro" id="IPR014284">
    <property type="entry name" value="RNA_pol_sigma-70_dom"/>
</dbReference>
<keyword evidence="3" id="KW-0731">Sigma factor</keyword>
<evidence type="ECO:0000313" key="7">
    <source>
        <dbReference type="EMBL" id="KIA96576.1"/>
    </source>
</evidence>
<evidence type="ECO:0000256" key="4">
    <source>
        <dbReference type="ARBA" id="ARBA00023163"/>
    </source>
</evidence>
<feature type="domain" description="RNA polymerase sigma factor 70 region 4 type 2" evidence="6">
    <location>
        <begin position="108"/>
        <end position="158"/>
    </location>
</feature>
<dbReference type="Pfam" id="PF04542">
    <property type="entry name" value="Sigma70_r2"/>
    <property type="match status" value="1"/>
</dbReference>
<dbReference type="InterPro" id="IPR036388">
    <property type="entry name" value="WH-like_DNA-bd_sf"/>
</dbReference>
<dbReference type="InterPro" id="IPR007627">
    <property type="entry name" value="RNA_pol_sigma70_r2"/>
</dbReference>
<evidence type="ECO:0000259" key="6">
    <source>
        <dbReference type="Pfam" id="PF08281"/>
    </source>
</evidence>
<dbReference type="GO" id="GO:0016987">
    <property type="term" value="F:sigma factor activity"/>
    <property type="evidence" value="ECO:0007669"/>
    <property type="project" value="UniProtKB-KW"/>
</dbReference>
<reference evidence="7 8" key="1">
    <citation type="submission" date="2014-10" db="EMBL/GenBank/DDBJ databases">
        <title>Pedobacter Kyungheensis.</title>
        <authorList>
            <person name="Anderson B.M."/>
            <person name="Newman J.D."/>
        </authorList>
    </citation>
    <scope>NUCLEOTIDE SEQUENCE [LARGE SCALE GENOMIC DNA]</scope>
    <source>
        <strain evidence="7 8">KACC 16221</strain>
    </source>
</reference>
<dbReference type="CDD" id="cd06171">
    <property type="entry name" value="Sigma70_r4"/>
    <property type="match status" value="1"/>
</dbReference>
<dbReference type="AlphaFoldDB" id="A0A0C1DG48"/>
<dbReference type="InterPro" id="IPR013325">
    <property type="entry name" value="RNA_pol_sigma_r2"/>
</dbReference>
<dbReference type="EMBL" id="JSYN01000002">
    <property type="protein sequence ID" value="KIA96576.1"/>
    <property type="molecule type" value="Genomic_DNA"/>
</dbReference>
<gene>
    <name evidence="7" type="ORF">OC25_02220</name>
</gene>
<name>A0A0C1DG48_9SPHI</name>
<comment type="caution">
    <text evidence="7">The sequence shown here is derived from an EMBL/GenBank/DDBJ whole genome shotgun (WGS) entry which is preliminary data.</text>
</comment>
<dbReference type="Gene3D" id="1.10.1740.10">
    <property type="match status" value="1"/>
</dbReference>
<dbReference type="PANTHER" id="PTHR43133:SF25">
    <property type="entry name" value="RNA POLYMERASE SIGMA FACTOR RFAY-RELATED"/>
    <property type="match status" value="1"/>
</dbReference>
<dbReference type="SUPFAM" id="SSF88946">
    <property type="entry name" value="Sigma2 domain of RNA polymerase sigma factors"/>
    <property type="match status" value="1"/>
</dbReference>
<evidence type="ECO:0000256" key="1">
    <source>
        <dbReference type="ARBA" id="ARBA00010641"/>
    </source>
</evidence>
<evidence type="ECO:0000256" key="2">
    <source>
        <dbReference type="ARBA" id="ARBA00023015"/>
    </source>
</evidence>
<dbReference type="GO" id="GO:0003677">
    <property type="term" value="F:DNA binding"/>
    <property type="evidence" value="ECO:0007669"/>
    <property type="project" value="InterPro"/>
</dbReference>
<protein>
    <submittedName>
        <fullName evidence="7">RNA polymerase sigma factor</fullName>
    </submittedName>
</protein>
<sequence>MDQNEFSLIAGEHAVALHMHALKFTRDEDEAKDLVQDTLVKGVRFCANFDRGTNVKGWLYVIMRNTFINDYHKAQKRQTIIGQEEELSSPNLLKSSTQNASVSTFMMEDIRKAMASVPETYSYPFRRYFEGYKYEEISQELGIPLGTVKTHIHQARSLLKKYLKNYRDGAGD</sequence>
<organism evidence="7 8">
    <name type="scientific">Pedobacter kyungheensis</name>
    <dbReference type="NCBI Taxonomy" id="1069985"/>
    <lineage>
        <taxon>Bacteria</taxon>
        <taxon>Pseudomonadati</taxon>
        <taxon>Bacteroidota</taxon>
        <taxon>Sphingobacteriia</taxon>
        <taxon>Sphingobacteriales</taxon>
        <taxon>Sphingobacteriaceae</taxon>
        <taxon>Pedobacter</taxon>
    </lineage>
</organism>
<accession>A0A0C1DG48</accession>
<dbReference type="SUPFAM" id="SSF88659">
    <property type="entry name" value="Sigma3 and sigma4 domains of RNA polymerase sigma factors"/>
    <property type="match status" value="1"/>
</dbReference>
<comment type="similarity">
    <text evidence="1">Belongs to the sigma-70 factor family. ECF subfamily.</text>
</comment>
<dbReference type="Gene3D" id="1.10.10.10">
    <property type="entry name" value="Winged helix-like DNA-binding domain superfamily/Winged helix DNA-binding domain"/>
    <property type="match status" value="1"/>
</dbReference>
<keyword evidence="2" id="KW-0805">Transcription regulation</keyword>
<evidence type="ECO:0000313" key="8">
    <source>
        <dbReference type="Proteomes" id="UP000031246"/>
    </source>
</evidence>
<dbReference type="GO" id="GO:0006352">
    <property type="term" value="P:DNA-templated transcription initiation"/>
    <property type="evidence" value="ECO:0007669"/>
    <property type="project" value="InterPro"/>
</dbReference>
<keyword evidence="8" id="KW-1185">Reference proteome</keyword>